<reference evidence="3" key="1">
    <citation type="submission" date="2017-09" db="EMBL/GenBank/DDBJ databases">
        <authorList>
            <person name="Varghese N."/>
            <person name="Submissions S."/>
        </authorList>
    </citation>
    <scope>NUCLEOTIDE SEQUENCE [LARGE SCALE GENOMIC DNA]</scope>
    <source>
        <strain evidence="3">DSM 15103</strain>
    </source>
</reference>
<sequence>MIILINNYVIHQHNAERAGLHYDFRIECYIPDLNKNMLLSFATRKFPDLIYKNKKRILLLETELHDLYWLNFEGDIPYGYGKGTMKIWDKGTYQLIEGKDLFSEYKKGVFKIILESNQGKFKKLSLSVVRTDKINMSFNYKNKKTWLCIKKDLIV</sequence>
<gene>
    <name evidence="2" type="ORF">SAMN06265182_0843</name>
</gene>
<keyword evidence="3" id="KW-1185">Reference proteome</keyword>
<dbReference type="EMBL" id="OBEI01000002">
    <property type="protein sequence ID" value="SNZ06918.1"/>
    <property type="molecule type" value="Genomic_DNA"/>
</dbReference>
<feature type="domain" description="DNA ligase D 3'-phosphoesterase" evidence="1">
    <location>
        <begin position="11"/>
        <end position="118"/>
    </location>
</feature>
<organism evidence="2 3">
    <name type="scientific">Persephonella hydrogeniphila</name>
    <dbReference type="NCBI Taxonomy" id="198703"/>
    <lineage>
        <taxon>Bacteria</taxon>
        <taxon>Pseudomonadati</taxon>
        <taxon>Aquificota</taxon>
        <taxon>Aquificia</taxon>
        <taxon>Aquificales</taxon>
        <taxon>Hydrogenothermaceae</taxon>
        <taxon>Persephonella</taxon>
    </lineage>
</organism>
<dbReference type="GO" id="GO:0016874">
    <property type="term" value="F:ligase activity"/>
    <property type="evidence" value="ECO:0007669"/>
    <property type="project" value="UniProtKB-KW"/>
</dbReference>
<dbReference type="PANTHER" id="PTHR39465:SF1">
    <property type="entry name" value="DNA LIGASE D 3'-PHOSPHOESTERASE DOMAIN-CONTAINING PROTEIN"/>
    <property type="match status" value="1"/>
</dbReference>
<proteinExistence type="predicted"/>
<dbReference type="AlphaFoldDB" id="A0A285NCA6"/>
<keyword evidence="2" id="KW-0436">Ligase</keyword>
<dbReference type="Proteomes" id="UP000219036">
    <property type="component" value="Unassembled WGS sequence"/>
</dbReference>
<name>A0A285NCA6_9AQUI</name>
<evidence type="ECO:0000313" key="3">
    <source>
        <dbReference type="Proteomes" id="UP000219036"/>
    </source>
</evidence>
<dbReference type="InterPro" id="IPR014144">
    <property type="entry name" value="LigD_PE_domain"/>
</dbReference>
<dbReference type="Pfam" id="PF13298">
    <property type="entry name" value="LigD_N"/>
    <property type="match status" value="1"/>
</dbReference>
<evidence type="ECO:0000259" key="1">
    <source>
        <dbReference type="Pfam" id="PF13298"/>
    </source>
</evidence>
<accession>A0A285NCA6</accession>
<dbReference type="PANTHER" id="PTHR39465">
    <property type="entry name" value="DNA LIGASE D, 3'-PHOSPHOESTERASE DOMAIN"/>
    <property type="match status" value="1"/>
</dbReference>
<evidence type="ECO:0000313" key="2">
    <source>
        <dbReference type="EMBL" id="SNZ06918.1"/>
    </source>
</evidence>
<protein>
    <submittedName>
        <fullName evidence="2">DNA ligase D, 3'-phosphoesterase domain-containing protein</fullName>
    </submittedName>
</protein>